<dbReference type="GO" id="GO:0016740">
    <property type="term" value="F:transferase activity"/>
    <property type="evidence" value="ECO:0007669"/>
    <property type="project" value="UniProtKB-KW"/>
</dbReference>
<evidence type="ECO:0000313" key="3">
    <source>
        <dbReference type="Proteomes" id="UP000307790"/>
    </source>
</evidence>
<keyword evidence="2" id="KW-0808">Transferase</keyword>
<dbReference type="PANTHER" id="PTHR36836">
    <property type="entry name" value="COLANIC ACID BIOSYNTHESIS PROTEIN WCAK"/>
    <property type="match status" value="1"/>
</dbReference>
<evidence type="ECO:0000259" key="1">
    <source>
        <dbReference type="Pfam" id="PF04230"/>
    </source>
</evidence>
<accession>A0A5R9IHT8</accession>
<sequence>MKIGIVGVGKSPNIGDQLIAKTLGKSIESLNHDHQLEYFDLDEGQYDVDFSHPVSNRSYTPSKEVQNKSYYLRFFKLLAFDAKNAKTYEQQIENFIRDKDLLIIGGGHLLIDNFGSFILKISRVTKLAQRFDIKFAFWGVGVGDELHYSWKSLAGRYIPKSTRIFTRDSKSKIKIQNQGYYNVNTIIDPGFFSDLLDLKQTDIQAPQKSLTIFMMDPYETHRHSSVKYSREEIALWWSEFFELATSHYNDIKIANNGGLADWYFIDKYLKPNLPDNVTILPRALSYKDLVVSVNDADTVIAQRLHAVIPSIALKKKFYAFKWDTKLENILTDLGLEDSLIDFTMKPSSLFEIVKDNDNPTPTYQMLDEKKQQYLDALKNLLGSKL</sequence>
<dbReference type="Proteomes" id="UP000307790">
    <property type="component" value="Unassembled WGS sequence"/>
</dbReference>
<feature type="domain" description="Polysaccharide pyruvyl transferase" evidence="1">
    <location>
        <begin position="13"/>
        <end position="323"/>
    </location>
</feature>
<reference evidence="2 3" key="1">
    <citation type="submission" date="2019-05" db="EMBL/GenBank/DDBJ databases">
        <title>Genome sequences of Thalassotalea litorea 1K03283.</title>
        <authorList>
            <person name="Zhang D."/>
        </authorList>
    </citation>
    <scope>NUCLEOTIDE SEQUENCE [LARGE SCALE GENOMIC DNA]</scope>
    <source>
        <strain evidence="2 3">MCCC 1K03283</strain>
    </source>
</reference>
<dbReference type="PANTHER" id="PTHR36836:SF1">
    <property type="entry name" value="COLANIC ACID BIOSYNTHESIS PROTEIN WCAK"/>
    <property type="match status" value="1"/>
</dbReference>
<name>A0A5R9IHT8_9GAMM</name>
<gene>
    <name evidence="2" type="ORF">FE810_09210</name>
</gene>
<dbReference type="EMBL" id="VCBC01000008">
    <property type="protein sequence ID" value="TLU65094.1"/>
    <property type="molecule type" value="Genomic_DNA"/>
</dbReference>
<dbReference type="InterPro" id="IPR007345">
    <property type="entry name" value="Polysacch_pyruvyl_Trfase"/>
</dbReference>
<evidence type="ECO:0000313" key="2">
    <source>
        <dbReference type="EMBL" id="TLU65094.1"/>
    </source>
</evidence>
<dbReference type="OrthoDB" id="3199616at2"/>
<proteinExistence type="predicted"/>
<dbReference type="AlphaFoldDB" id="A0A5R9IHT8"/>
<dbReference type="Pfam" id="PF04230">
    <property type="entry name" value="PS_pyruv_trans"/>
    <property type="match status" value="1"/>
</dbReference>
<keyword evidence="3" id="KW-1185">Reference proteome</keyword>
<comment type="caution">
    <text evidence="2">The sequence shown here is derived from an EMBL/GenBank/DDBJ whole genome shotgun (WGS) entry which is preliminary data.</text>
</comment>
<dbReference type="RefSeq" id="WP_138319764.1">
    <property type="nucleotide sequence ID" value="NZ_VCBC01000008.1"/>
</dbReference>
<protein>
    <submittedName>
        <fullName evidence="2">Polysaccharide pyruvyl transferase family protein</fullName>
    </submittedName>
</protein>
<organism evidence="2 3">
    <name type="scientific">Thalassotalea litorea</name>
    <dbReference type="NCBI Taxonomy" id="2020715"/>
    <lineage>
        <taxon>Bacteria</taxon>
        <taxon>Pseudomonadati</taxon>
        <taxon>Pseudomonadota</taxon>
        <taxon>Gammaproteobacteria</taxon>
        <taxon>Alteromonadales</taxon>
        <taxon>Colwelliaceae</taxon>
        <taxon>Thalassotalea</taxon>
    </lineage>
</organism>